<gene>
    <name evidence="2" type="ORF">DES35_102246</name>
</gene>
<dbReference type="InterPro" id="IPR027843">
    <property type="entry name" value="DUF4440"/>
</dbReference>
<dbReference type="Pfam" id="PF14534">
    <property type="entry name" value="DUF4440"/>
    <property type="match status" value="1"/>
</dbReference>
<evidence type="ECO:0000259" key="1">
    <source>
        <dbReference type="Pfam" id="PF14534"/>
    </source>
</evidence>
<protein>
    <submittedName>
        <fullName evidence="2">Uncharacterized protein DUF4440</fullName>
    </submittedName>
</protein>
<dbReference type="RefSeq" id="WP_084180101.1">
    <property type="nucleotide sequence ID" value="NZ_BHZF01000002.1"/>
</dbReference>
<keyword evidence="3" id="KW-1185">Reference proteome</keyword>
<dbReference type="EMBL" id="QPJS01000002">
    <property type="protein sequence ID" value="RCX03790.1"/>
    <property type="molecule type" value="Genomic_DNA"/>
</dbReference>
<evidence type="ECO:0000313" key="2">
    <source>
        <dbReference type="EMBL" id="RCX03790.1"/>
    </source>
</evidence>
<comment type="caution">
    <text evidence="2">The sequence shown here is derived from an EMBL/GenBank/DDBJ whole genome shotgun (WGS) entry which is preliminary data.</text>
</comment>
<dbReference type="Proteomes" id="UP000253517">
    <property type="component" value="Unassembled WGS sequence"/>
</dbReference>
<sequence>MKSSGIKFLLIVVYLPVTAFAQVDLPVEYLHLAKFRWMEERQTDSLAMLLHQDVRYIHSNGWIETKDEILQNIQDGILIYRNVSIENSTIRKSRRNAIVKGKGSFDVTLRGNELSIPLIYEEHYLKTSKGWVLIYRKSERFQPSQ</sequence>
<organism evidence="2 3">
    <name type="scientific">Schleiferia thermophila</name>
    <dbReference type="NCBI Taxonomy" id="884107"/>
    <lineage>
        <taxon>Bacteria</taxon>
        <taxon>Pseudomonadati</taxon>
        <taxon>Bacteroidota</taxon>
        <taxon>Flavobacteriia</taxon>
        <taxon>Flavobacteriales</taxon>
        <taxon>Schleiferiaceae</taxon>
        <taxon>Schleiferia</taxon>
    </lineage>
</organism>
<dbReference type="Gene3D" id="3.10.450.50">
    <property type="match status" value="1"/>
</dbReference>
<name>A0A369A397_9FLAO</name>
<evidence type="ECO:0000313" key="3">
    <source>
        <dbReference type="Proteomes" id="UP000253517"/>
    </source>
</evidence>
<dbReference type="InterPro" id="IPR032710">
    <property type="entry name" value="NTF2-like_dom_sf"/>
</dbReference>
<dbReference type="AlphaFoldDB" id="A0A369A397"/>
<accession>A0A369A397</accession>
<dbReference type="SUPFAM" id="SSF54427">
    <property type="entry name" value="NTF2-like"/>
    <property type="match status" value="1"/>
</dbReference>
<feature type="domain" description="DUF4440" evidence="1">
    <location>
        <begin position="35"/>
        <end position="132"/>
    </location>
</feature>
<proteinExistence type="predicted"/>
<reference evidence="2 3" key="1">
    <citation type="submission" date="2018-07" db="EMBL/GenBank/DDBJ databases">
        <title>Genomic Encyclopedia of Type Strains, Phase IV (KMG-IV): sequencing the most valuable type-strain genomes for metagenomic binning, comparative biology and taxonomic classification.</title>
        <authorList>
            <person name="Goeker M."/>
        </authorList>
    </citation>
    <scope>NUCLEOTIDE SEQUENCE [LARGE SCALE GENOMIC DNA]</scope>
    <source>
        <strain evidence="2 3">DSM 21410</strain>
    </source>
</reference>